<proteinExistence type="predicted"/>
<evidence type="ECO:0000313" key="1">
    <source>
        <dbReference type="EMBL" id="GJE56955.1"/>
    </source>
</evidence>
<comment type="caution">
    <text evidence="1">The sequence shown here is derived from an EMBL/GenBank/DDBJ whole genome shotgun (WGS) entry which is preliminary data.</text>
</comment>
<keyword evidence="2" id="KW-1185">Reference proteome</keyword>
<evidence type="ECO:0000313" key="2">
    <source>
        <dbReference type="Proteomes" id="UP001055101"/>
    </source>
</evidence>
<sequence>MSKVIDLRLRKIERAMKAAPYDDLSDEQLNALIRADLEVAAQPYNGNLVTMRDCLAASADHGDREMAKHIDHIIENFHEFYPQAAEPHPHARARTADKIRPALPLSANIISGSARPTDPPHPLNSVDCFQSPAPIRVGYHHPGQPS</sequence>
<reference evidence="1" key="1">
    <citation type="journal article" date="2021" name="Front. Microbiol.">
        <title>Comprehensive Comparative Genomics and Phenotyping of Methylobacterium Species.</title>
        <authorList>
            <person name="Alessa O."/>
            <person name="Ogura Y."/>
            <person name="Fujitani Y."/>
            <person name="Takami H."/>
            <person name="Hayashi T."/>
            <person name="Sahin N."/>
            <person name="Tani A."/>
        </authorList>
    </citation>
    <scope>NUCLEOTIDE SEQUENCE</scope>
    <source>
        <strain evidence="1">DSM 23674</strain>
    </source>
</reference>
<dbReference type="EMBL" id="BPRA01000015">
    <property type="protein sequence ID" value="GJE56955.1"/>
    <property type="molecule type" value="Genomic_DNA"/>
</dbReference>
<organism evidence="1 2">
    <name type="scientific">Methylobacterium thuringiense</name>
    <dbReference type="NCBI Taxonomy" id="1003091"/>
    <lineage>
        <taxon>Bacteria</taxon>
        <taxon>Pseudomonadati</taxon>
        <taxon>Pseudomonadota</taxon>
        <taxon>Alphaproteobacteria</taxon>
        <taxon>Hyphomicrobiales</taxon>
        <taxon>Methylobacteriaceae</taxon>
        <taxon>Methylobacterium</taxon>
    </lineage>
</organism>
<accession>A0ABQ4TSV1</accession>
<dbReference type="RefSeq" id="WP_238232485.1">
    <property type="nucleotide sequence ID" value="NZ_BPRA01000015.1"/>
</dbReference>
<dbReference type="Proteomes" id="UP001055101">
    <property type="component" value="Unassembled WGS sequence"/>
</dbReference>
<gene>
    <name evidence="1" type="ORF">EKPJFOCH_3465</name>
</gene>
<protein>
    <submittedName>
        <fullName evidence="1">Uncharacterized protein</fullName>
    </submittedName>
</protein>
<name>A0ABQ4TSV1_9HYPH</name>
<reference evidence="1" key="2">
    <citation type="submission" date="2021-08" db="EMBL/GenBank/DDBJ databases">
        <authorList>
            <person name="Tani A."/>
            <person name="Ola A."/>
            <person name="Ogura Y."/>
            <person name="Katsura K."/>
            <person name="Hayashi T."/>
        </authorList>
    </citation>
    <scope>NUCLEOTIDE SEQUENCE</scope>
    <source>
        <strain evidence="1">DSM 23674</strain>
    </source>
</reference>